<proteinExistence type="predicted"/>
<comment type="caution">
    <text evidence="1">The sequence shown here is derived from an EMBL/GenBank/DDBJ whole genome shotgun (WGS) entry which is preliminary data.</text>
</comment>
<feature type="non-terminal residue" evidence="1">
    <location>
        <position position="102"/>
    </location>
</feature>
<evidence type="ECO:0000313" key="1">
    <source>
        <dbReference type="EMBL" id="EAL7715099.1"/>
    </source>
</evidence>
<organism evidence="1">
    <name type="scientific">Campylobacter coli</name>
    <dbReference type="NCBI Taxonomy" id="195"/>
    <lineage>
        <taxon>Bacteria</taxon>
        <taxon>Pseudomonadati</taxon>
        <taxon>Campylobacterota</taxon>
        <taxon>Epsilonproteobacteria</taxon>
        <taxon>Campylobacterales</taxon>
        <taxon>Campylobacteraceae</taxon>
        <taxon>Campylobacter</taxon>
    </lineage>
</organism>
<dbReference type="AlphaFoldDB" id="A0A5T1XDE0"/>
<gene>
    <name evidence="1" type="ORF">DVG64_05330</name>
</gene>
<accession>A0A5T1XDE0</accession>
<dbReference type="EMBL" id="AACRBN010000013">
    <property type="protein sequence ID" value="EAL7715099.1"/>
    <property type="molecule type" value="Genomic_DNA"/>
</dbReference>
<sequence>MKSIILPPNEFLDHYVLNAEFHRLAGISKNAYKFWKKVEIGRYQGTRIIFLHKNSILEKHREVLKQCSDLSGFVLASAFCSFTGLAPSHLVKKNNSSIYKLL</sequence>
<protein>
    <submittedName>
        <fullName evidence="1">Cysteine permease</fullName>
    </submittedName>
</protein>
<reference evidence="1" key="1">
    <citation type="submission" date="2018-07" db="EMBL/GenBank/DDBJ databases">
        <authorList>
            <consortium name="NARMS: The National Antimicrobial Resistance Monitoring System"/>
        </authorList>
    </citation>
    <scope>NUCLEOTIDE SEQUENCE</scope>
    <source>
        <strain evidence="1">FSIS31800762</strain>
    </source>
</reference>
<name>A0A5T1XDE0_CAMCO</name>